<dbReference type="EMBL" id="MFIY01000037">
    <property type="protein sequence ID" value="OGF99846.1"/>
    <property type="molecule type" value="Genomic_DNA"/>
</dbReference>
<dbReference type="InterPro" id="IPR035901">
    <property type="entry name" value="GIY-YIG_endonuc_sf"/>
</dbReference>
<feature type="domain" description="GIY-YIG" evidence="1">
    <location>
        <begin position="1"/>
        <end position="80"/>
    </location>
</feature>
<dbReference type="InterPro" id="IPR000305">
    <property type="entry name" value="GIY-YIG_endonuc"/>
</dbReference>
<evidence type="ECO:0000259" key="1">
    <source>
        <dbReference type="PROSITE" id="PS50164"/>
    </source>
</evidence>
<dbReference type="PROSITE" id="PS50164">
    <property type="entry name" value="GIY_YIG"/>
    <property type="match status" value="1"/>
</dbReference>
<dbReference type="Proteomes" id="UP000178230">
    <property type="component" value="Unassembled WGS sequence"/>
</dbReference>
<evidence type="ECO:0000313" key="2">
    <source>
        <dbReference type="EMBL" id="OGF99846.1"/>
    </source>
</evidence>
<proteinExistence type="predicted"/>
<dbReference type="SUPFAM" id="SSF82771">
    <property type="entry name" value="GIY-YIG endonuclease"/>
    <property type="match status" value="1"/>
</dbReference>
<dbReference type="Pfam" id="PF01541">
    <property type="entry name" value="GIY-YIG"/>
    <property type="match status" value="1"/>
</dbReference>
<reference evidence="2 3" key="1">
    <citation type="journal article" date="2016" name="Nat. Commun.">
        <title>Thousands of microbial genomes shed light on interconnected biogeochemical processes in an aquifer system.</title>
        <authorList>
            <person name="Anantharaman K."/>
            <person name="Brown C.T."/>
            <person name="Hug L.A."/>
            <person name="Sharon I."/>
            <person name="Castelle C.J."/>
            <person name="Probst A.J."/>
            <person name="Thomas B.C."/>
            <person name="Singh A."/>
            <person name="Wilkins M.J."/>
            <person name="Karaoz U."/>
            <person name="Brodie E.L."/>
            <person name="Williams K.H."/>
            <person name="Hubbard S.S."/>
            <person name="Banfield J.F."/>
        </authorList>
    </citation>
    <scope>NUCLEOTIDE SEQUENCE [LARGE SCALE GENOMIC DNA]</scope>
</reference>
<comment type="caution">
    <text evidence="2">The sequence shown here is derived from an EMBL/GenBank/DDBJ whole genome shotgun (WGS) entry which is preliminary data.</text>
</comment>
<gene>
    <name evidence="2" type="ORF">A2Y99_03035</name>
</gene>
<evidence type="ECO:0000313" key="3">
    <source>
        <dbReference type="Proteomes" id="UP000178230"/>
    </source>
</evidence>
<dbReference type="AlphaFoldDB" id="A0A1F5YIR1"/>
<dbReference type="Gene3D" id="3.40.1440.10">
    <property type="entry name" value="GIY-YIG endonuclease"/>
    <property type="match status" value="1"/>
</dbReference>
<dbReference type="CDD" id="cd10449">
    <property type="entry name" value="GIY-YIG_SLX1_like"/>
    <property type="match status" value="1"/>
</dbReference>
<organism evidence="2 3">
    <name type="scientific">Candidatus Gottesmanbacteria bacterium RBG_13_37_7</name>
    <dbReference type="NCBI Taxonomy" id="1798369"/>
    <lineage>
        <taxon>Bacteria</taxon>
        <taxon>Candidatus Gottesmaniibacteriota</taxon>
    </lineage>
</organism>
<sequence>MFYTYILFNNLTSRYYIGFTPNLRNRLKEHFEGKVKCTKSNLHYKLAWYCAFPTRKQATDFEKYLKSGSGIAFMKKRFLKSSSVALEKDTASDGLLSEASA</sequence>
<protein>
    <recommendedName>
        <fullName evidence="1">GIY-YIG domain-containing protein</fullName>
    </recommendedName>
</protein>
<name>A0A1F5YIR1_9BACT</name>
<accession>A0A1F5YIR1</accession>